<dbReference type="SUPFAM" id="SSF54495">
    <property type="entry name" value="UBC-like"/>
    <property type="match status" value="1"/>
</dbReference>
<name>A0AAD9T8F1_9HELO</name>
<dbReference type="Gene3D" id="3.10.110.10">
    <property type="entry name" value="Ubiquitin Conjugating Enzyme"/>
    <property type="match status" value="1"/>
</dbReference>
<dbReference type="Pfam" id="PF00179">
    <property type="entry name" value="UQ_con"/>
    <property type="match status" value="1"/>
</dbReference>
<reference evidence="3" key="1">
    <citation type="submission" date="2023-06" db="EMBL/GenBank/DDBJ databases">
        <title>Draft genome of Marssonina rosae.</title>
        <authorList>
            <person name="Cheng Q."/>
        </authorList>
    </citation>
    <scope>NUCLEOTIDE SEQUENCE</scope>
    <source>
        <strain evidence="3">R4</strain>
    </source>
</reference>
<keyword evidence="4" id="KW-1185">Reference proteome</keyword>
<feature type="compositionally biased region" description="Polar residues" evidence="1">
    <location>
        <begin position="115"/>
        <end position="124"/>
    </location>
</feature>
<feature type="region of interest" description="Disordered" evidence="1">
    <location>
        <begin position="94"/>
        <end position="144"/>
    </location>
</feature>
<feature type="domain" description="UBC core" evidence="2">
    <location>
        <begin position="12"/>
        <end position="49"/>
    </location>
</feature>
<comment type="caution">
    <text evidence="3">The sequence shown here is derived from an EMBL/GenBank/DDBJ whole genome shotgun (WGS) entry which is preliminary data.</text>
</comment>
<proteinExistence type="predicted"/>
<dbReference type="AlphaFoldDB" id="A0AAD9T8F1"/>
<protein>
    <recommendedName>
        <fullName evidence="2">UBC core domain-containing protein</fullName>
    </recommendedName>
</protein>
<gene>
    <name evidence="3" type="ORF">QTJ16_001395</name>
</gene>
<sequence length="310" mass="33434">MAIYEDRLADPNRPYSPSILRFQISFPPTYPALPPLVTFSTDIFHPLITPLTTYMYTTDTQVGGEGDGTVSATDEERLPPGGFSLRHGFPAWFGRRNRRSETSGSVGTPGRGGTSEISSPGSVVSTSRGTDRSGSTIGSAEGKRRERVSTYEVLRYIRSTFDDTAVLDAVPLEAAGNPGAWHAWRTHRVRTGHLMPSCPPPVPSKDSNFIRASDDVSANAVPEGQKAAAGGAGVVGQRRPGEWNWDGVWEVRVRKAVDNSVSEAVLFGKDAGDDLIKFLNMDDSEVEGVLERIKGVVEGASDEGVRRSAI</sequence>
<feature type="region of interest" description="Disordered" evidence="1">
    <location>
        <begin position="60"/>
        <end position="80"/>
    </location>
</feature>
<dbReference type="InterPro" id="IPR016135">
    <property type="entry name" value="UBQ-conjugating_enzyme/RWD"/>
</dbReference>
<evidence type="ECO:0000259" key="2">
    <source>
        <dbReference type="Pfam" id="PF00179"/>
    </source>
</evidence>
<dbReference type="Proteomes" id="UP001285354">
    <property type="component" value="Unassembled WGS sequence"/>
</dbReference>
<dbReference type="InterPro" id="IPR000608">
    <property type="entry name" value="UBC"/>
</dbReference>
<dbReference type="EMBL" id="JAUBYV010000001">
    <property type="protein sequence ID" value="KAK2630575.1"/>
    <property type="molecule type" value="Genomic_DNA"/>
</dbReference>
<accession>A0AAD9T8F1</accession>
<evidence type="ECO:0000313" key="4">
    <source>
        <dbReference type="Proteomes" id="UP001285354"/>
    </source>
</evidence>
<organism evidence="3 4">
    <name type="scientific">Diplocarpon rosae</name>
    <dbReference type="NCBI Taxonomy" id="946125"/>
    <lineage>
        <taxon>Eukaryota</taxon>
        <taxon>Fungi</taxon>
        <taxon>Dikarya</taxon>
        <taxon>Ascomycota</taxon>
        <taxon>Pezizomycotina</taxon>
        <taxon>Leotiomycetes</taxon>
        <taxon>Helotiales</taxon>
        <taxon>Drepanopezizaceae</taxon>
        <taxon>Diplocarpon</taxon>
    </lineage>
</organism>
<evidence type="ECO:0000256" key="1">
    <source>
        <dbReference type="SAM" id="MobiDB-lite"/>
    </source>
</evidence>
<feature type="compositionally biased region" description="Low complexity" evidence="1">
    <location>
        <begin position="125"/>
        <end position="139"/>
    </location>
</feature>
<evidence type="ECO:0000313" key="3">
    <source>
        <dbReference type="EMBL" id="KAK2630575.1"/>
    </source>
</evidence>